<dbReference type="InParanoid" id="A0A1S0TZ90"/>
<dbReference type="KEGG" id="loa:LOAG_05687"/>
<dbReference type="CTD" id="9943094"/>
<evidence type="ECO:0000313" key="1">
    <source>
        <dbReference type="EMBL" id="EFO22801.1"/>
    </source>
</evidence>
<name>A0A1S0TZ90_LOALO</name>
<dbReference type="RefSeq" id="XP_003141272.1">
    <property type="nucleotide sequence ID" value="XM_003141224.1"/>
</dbReference>
<sequence>MNSATSRDEIPAEYIFFGEKIMNVSDDDYVLENAQEGEMMMDELKASGHFPRDENQTLSSVSAFSCISIKQYLTMDNIIQRSLTSYIMDNDIIVPTQWAMP</sequence>
<dbReference type="EMBL" id="JH712186">
    <property type="protein sequence ID" value="EFO22801.1"/>
    <property type="molecule type" value="Genomic_DNA"/>
</dbReference>
<proteinExistence type="predicted"/>
<accession>A0A1S0TZ90</accession>
<organism evidence="1">
    <name type="scientific">Loa loa</name>
    <name type="common">Eye worm</name>
    <name type="synonym">Filaria loa</name>
    <dbReference type="NCBI Taxonomy" id="7209"/>
    <lineage>
        <taxon>Eukaryota</taxon>
        <taxon>Metazoa</taxon>
        <taxon>Ecdysozoa</taxon>
        <taxon>Nematoda</taxon>
        <taxon>Chromadorea</taxon>
        <taxon>Rhabditida</taxon>
        <taxon>Spirurina</taxon>
        <taxon>Spiruromorpha</taxon>
        <taxon>Filarioidea</taxon>
        <taxon>Onchocercidae</taxon>
        <taxon>Loa</taxon>
    </lineage>
</organism>
<gene>
    <name evidence="1" type="ORF">LOAG_05687</name>
</gene>
<dbReference type="AlphaFoldDB" id="A0A1S0TZ90"/>
<protein>
    <submittedName>
        <fullName evidence="1">Uncharacterized protein</fullName>
    </submittedName>
</protein>
<dbReference type="GeneID" id="9943094"/>
<reference evidence="1" key="1">
    <citation type="submission" date="2012-04" db="EMBL/GenBank/DDBJ databases">
        <title>The Genome Sequence of Loa loa.</title>
        <authorList>
            <consortium name="The Broad Institute Genome Sequencing Platform"/>
            <consortium name="Broad Institute Genome Sequencing Center for Infectious Disease"/>
            <person name="Nutman T.B."/>
            <person name="Fink D.L."/>
            <person name="Russ C."/>
            <person name="Young S."/>
            <person name="Zeng Q."/>
            <person name="Gargeya S."/>
            <person name="Alvarado L."/>
            <person name="Berlin A."/>
            <person name="Chapman S.B."/>
            <person name="Chen Z."/>
            <person name="Freedman E."/>
            <person name="Gellesch M."/>
            <person name="Goldberg J."/>
            <person name="Griggs A."/>
            <person name="Gujja S."/>
            <person name="Heilman E.R."/>
            <person name="Heiman D."/>
            <person name="Howarth C."/>
            <person name="Mehta T."/>
            <person name="Neiman D."/>
            <person name="Pearson M."/>
            <person name="Roberts A."/>
            <person name="Saif S."/>
            <person name="Shea T."/>
            <person name="Shenoy N."/>
            <person name="Sisk P."/>
            <person name="Stolte C."/>
            <person name="Sykes S."/>
            <person name="White J."/>
            <person name="Yandava C."/>
            <person name="Haas B."/>
            <person name="Henn M.R."/>
            <person name="Nusbaum C."/>
            <person name="Birren B."/>
        </authorList>
    </citation>
    <scope>NUCLEOTIDE SEQUENCE [LARGE SCALE GENOMIC DNA]</scope>
</reference>